<dbReference type="Pfam" id="PF03602">
    <property type="entry name" value="Cons_hypoth95"/>
    <property type="match status" value="1"/>
</dbReference>
<keyword evidence="2" id="KW-0808">Transferase</keyword>
<dbReference type="InterPro" id="IPR004398">
    <property type="entry name" value="RNA_MeTrfase_RsmD"/>
</dbReference>
<dbReference type="PANTHER" id="PTHR43542">
    <property type="entry name" value="METHYLTRANSFERASE"/>
    <property type="match status" value="1"/>
</dbReference>
<organism evidence="3">
    <name type="scientific">freshwater metagenome</name>
    <dbReference type="NCBI Taxonomy" id="449393"/>
    <lineage>
        <taxon>unclassified sequences</taxon>
        <taxon>metagenomes</taxon>
        <taxon>ecological metagenomes</taxon>
    </lineage>
</organism>
<dbReference type="EMBL" id="CAEZWR010000048">
    <property type="protein sequence ID" value="CAB4661161.1"/>
    <property type="molecule type" value="Genomic_DNA"/>
</dbReference>
<name>A0A6J6LHQ4_9ZZZZ</name>
<dbReference type="InterPro" id="IPR029063">
    <property type="entry name" value="SAM-dependent_MTases_sf"/>
</dbReference>
<dbReference type="CDD" id="cd02440">
    <property type="entry name" value="AdoMet_MTases"/>
    <property type="match status" value="1"/>
</dbReference>
<evidence type="ECO:0000256" key="1">
    <source>
        <dbReference type="ARBA" id="ARBA00022603"/>
    </source>
</evidence>
<protein>
    <submittedName>
        <fullName evidence="3">Unannotated protein</fullName>
    </submittedName>
</protein>
<dbReference type="SUPFAM" id="SSF53335">
    <property type="entry name" value="S-adenosyl-L-methionine-dependent methyltransferases"/>
    <property type="match status" value="1"/>
</dbReference>
<proteinExistence type="predicted"/>
<dbReference type="PIRSF" id="PIRSF004553">
    <property type="entry name" value="CHP00095"/>
    <property type="match status" value="1"/>
</dbReference>
<evidence type="ECO:0000313" key="3">
    <source>
        <dbReference type="EMBL" id="CAB4661161.1"/>
    </source>
</evidence>
<dbReference type="GO" id="GO:0003676">
    <property type="term" value="F:nucleic acid binding"/>
    <property type="evidence" value="ECO:0007669"/>
    <property type="project" value="InterPro"/>
</dbReference>
<dbReference type="GO" id="GO:0031167">
    <property type="term" value="P:rRNA methylation"/>
    <property type="evidence" value="ECO:0007669"/>
    <property type="project" value="InterPro"/>
</dbReference>
<dbReference type="Gene3D" id="3.40.50.150">
    <property type="entry name" value="Vaccinia Virus protein VP39"/>
    <property type="match status" value="1"/>
</dbReference>
<dbReference type="AlphaFoldDB" id="A0A6J6LHQ4"/>
<dbReference type="InterPro" id="IPR002052">
    <property type="entry name" value="DNA_methylase_N6_adenine_CS"/>
</dbReference>
<dbReference type="PROSITE" id="PS00092">
    <property type="entry name" value="N6_MTASE"/>
    <property type="match status" value="1"/>
</dbReference>
<dbReference type="PANTHER" id="PTHR43542:SF1">
    <property type="entry name" value="METHYLTRANSFERASE"/>
    <property type="match status" value="1"/>
</dbReference>
<dbReference type="NCBIfam" id="TIGR00095">
    <property type="entry name" value="16S rRNA (guanine(966)-N(2))-methyltransferase RsmD"/>
    <property type="match status" value="1"/>
</dbReference>
<accession>A0A6J6LHQ4</accession>
<reference evidence="3" key="1">
    <citation type="submission" date="2020-05" db="EMBL/GenBank/DDBJ databases">
        <authorList>
            <person name="Chiriac C."/>
            <person name="Salcher M."/>
            <person name="Ghai R."/>
            <person name="Kavagutti S V."/>
        </authorList>
    </citation>
    <scope>NUCLEOTIDE SEQUENCE</scope>
</reference>
<sequence length="194" mass="20761">MTRIIAGSAKGRRLSVPAKGTRPTSDRVRESLFNTVNSELLAADEEWSSVAVLDLYAGTGALGIEAASRGSASGLLVGKNRAAADVIRRNIEHADLPSVSLLAAGVNDLLRRTPPVAFTMVFADPPYDVTATSLETLLDQLCSAGWIAGDALVIVERSSTDHQSPLPKHWIDLAQRRYGDTTLWYGRSLSTTGE</sequence>
<gene>
    <name evidence="3" type="ORF">UFOPK2282_00554</name>
</gene>
<evidence type="ECO:0000256" key="2">
    <source>
        <dbReference type="ARBA" id="ARBA00022679"/>
    </source>
</evidence>
<keyword evidence="1" id="KW-0489">Methyltransferase</keyword>
<dbReference type="GO" id="GO:0008168">
    <property type="term" value="F:methyltransferase activity"/>
    <property type="evidence" value="ECO:0007669"/>
    <property type="project" value="UniProtKB-KW"/>
</dbReference>